<dbReference type="Proteomes" id="UP000199197">
    <property type="component" value="Unassembled WGS sequence"/>
</dbReference>
<keyword evidence="2" id="KW-1185">Reference proteome</keyword>
<evidence type="ECO:0000313" key="1">
    <source>
        <dbReference type="EMBL" id="CUS97070.1"/>
    </source>
</evidence>
<dbReference type="RefSeq" id="WP_092347179.1">
    <property type="nucleotide sequence ID" value="NZ_CZVW01000002.1"/>
</dbReference>
<dbReference type="OrthoDB" id="9799634at2"/>
<accession>A0A0P1MNL3</accession>
<reference evidence="2" key="1">
    <citation type="submission" date="2015-11" db="EMBL/GenBank/DDBJ databases">
        <authorList>
            <person name="Varghese N."/>
        </authorList>
    </citation>
    <scope>NUCLEOTIDE SEQUENCE [LARGE SCALE GENOMIC DNA]</scope>
    <source>
        <strain evidence="2">JGI-23</strain>
    </source>
</reference>
<organism evidence="1 2">
    <name type="scientific">Candidatus Chryseopegocella kryptomonas</name>
    <dbReference type="NCBI Taxonomy" id="1633643"/>
    <lineage>
        <taxon>Bacteria</taxon>
        <taxon>Pseudomonadati</taxon>
        <taxon>Candidatus Kryptoniota</taxon>
        <taxon>Candidatus Chryseopegocella</taxon>
    </lineage>
</organism>
<dbReference type="EMBL" id="CZVW01000002">
    <property type="protein sequence ID" value="CUS97070.1"/>
    <property type="molecule type" value="Genomic_DNA"/>
</dbReference>
<sequence>MVDLFPKLILIAVIPLNFLFSQTVTNFEIIDSLINSIISEISQEIKTNKIKVQSNLQDKLIENRILNALLKNFSVYLDTDDETKNLLRFDAFKSKISYVEEKSGFLKTSKLKRVVEVNLFYSLIENGSVKFSGDLKREFHDYINFDEIAKIEDRAFDFTKGEIIVRKFNLQKITELF</sequence>
<protein>
    <submittedName>
        <fullName evidence="1">Uncharacterized protein</fullName>
    </submittedName>
</protein>
<dbReference type="AlphaFoldDB" id="A0A0P1MNL3"/>
<gene>
    <name evidence="1" type="ORF">JGI23_00234</name>
</gene>
<proteinExistence type="predicted"/>
<name>A0A0P1MNL3_9BACT</name>
<evidence type="ECO:0000313" key="2">
    <source>
        <dbReference type="Proteomes" id="UP000199197"/>
    </source>
</evidence>